<dbReference type="RefSeq" id="WP_282301384.1">
    <property type="nucleotide sequence ID" value="NZ_CP124616.1"/>
</dbReference>
<evidence type="ECO:0000256" key="1">
    <source>
        <dbReference type="SAM" id="SignalP"/>
    </source>
</evidence>
<gene>
    <name evidence="2" type="ORF">QF118_04135</name>
</gene>
<reference evidence="2 3" key="1">
    <citation type="submission" date="2023-05" db="EMBL/GenBank/DDBJ databases">
        <title>YMD87, complete Genome.</title>
        <authorList>
            <person name="Zhang J."/>
            <person name="Xu X."/>
        </authorList>
    </citation>
    <scope>NUCLEOTIDE SEQUENCE [LARGE SCALE GENOMIC DNA]</scope>
    <source>
        <strain evidence="2 3">YMD87</strain>
    </source>
</reference>
<feature type="chain" id="PRO_5046526958" evidence="1">
    <location>
        <begin position="23"/>
        <end position="603"/>
    </location>
</feature>
<evidence type="ECO:0000313" key="3">
    <source>
        <dbReference type="Proteomes" id="UP001241605"/>
    </source>
</evidence>
<dbReference type="Proteomes" id="UP001241605">
    <property type="component" value="Chromosome"/>
</dbReference>
<accession>A0ABY8QL59</accession>
<sequence length="603" mass="65244">MHLGKIAATAIALTAAPLALTAAPIETITQGSGPSEEVVRYQLGPDAMDFRFATDRVTALANAIASDREAARQQEALNNGLTLFGDVFGGTGVISTLAENVGQVASLNGVNTVMTYAGVLFTGVTVANDLLQGKQDAAAVGAYKGVISFAISNYGWAALQTAGTTLFIFDITLREVEAGGRNIYRDRWRPDLQRFFREDPSVARTLNDWKSLVWALYETAQPKPGQEKAPGADPFRAGLMAELDRYVGSATLEQIAFYSDASRTGGGSSGLSQTILDDLRAEHKDALLAMIARDVMPEIAQRAKALHMRRLVDQLNRDLRFKMNYPIHLDVTAWGMDGARVRIPTRSGDDWGGPLSAQGTFALDFTTFAWMKAGLPDTIVVETAQGTTLQAPLTVKGSMAAAIFGQPVTPIVTRMQLDEGDRRCTRETRTLAGEVLDEERRTFAAGPSQILDFAQLANGQIVLGSYDGATGQWASASPGLWLYGTQLHLGEPRYQGLAAMKDCNVSLFTRQGDYAEGKCRFDRERERVTGASVSRVSCTSDGTVTMKGVFADIGQGKTYYPMDDPASRRMIDEMRKAMSRIDPTMFQQMGIAVPSLPQGTEGN</sequence>
<evidence type="ECO:0000313" key="2">
    <source>
        <dbReference type="EMBL" id="WGW04748.1"/>
    </source>
</evidence>
<keyword evidence="1" id="KW-0732">Signal</keyword>
<keyword evidence="3" id="KW-1185">Reference proteome</keyword>
<proteinExistence type="predicted"/>
<protein>
    <submittedName>
        <fullName evidence="2">Uncharacterized protein</fullName>
    </submittedName>
</protein>
<name>A0ABY8QL59_9RHOB</name>
<feature type="signal peptide" evidence="1">
    <location>
        <begin position="1"/>
        <end position="22"/>
    </location>
</feature>
<dbReference type="EMBL" id="CP124616">
    <property type="protein sequence ID" value="WGW04748.1"/>
    <property type="molecule type" value="Genomic_DNA"/>
</dbReference>
<organism evidence="2 3">
    <name type="scientific">Tropicibacter oceani</name>
    <dbReference type="NCBI Taxonomy" id="3058420"/>
    <lineage>
        <taxon>Bacteria</taxon>
        <taxon>Pseudomonadati</taxon>
        <taxon>Pseudomonadota</taxon>
        <taxon>Alphaproteobacteria</taxon>
        <taxon>Rhodobacterales</taxon>
        <taxon>Roseobacteraceae</taxon>
        <taxon>Tropicibacter</taxon>
    </lineage>
</organism>